<dbReference type="EMBL" id="REGN01012466">
    <property type="protein sequence ID" value="RMZ95325.1"/>
    <property type="molecule type" value="Genomic_DNA"/>
</dbReference>
<accession>A0A3M7P8A5</accession>
<comment type="caution">
    <text evidence="1">The sequence shown here is derived from an EMBL/GenBank/DDBJ whole genome shotgun (WGS) entry which is preliminary data.</text>
</comment>
<dbReference type="Proteomes" id="UP000276133">
    <property type="component" value="Unassembled WGS sequence"/>
</dbReference>
<sequence>MHLPKFFANSDTQKDKIEQVVVINFLFLKLHSKHFLNLLHKFSKEILAGKFNVAINKIQILRENRRINFNLKLNPLARCDETDLKEDRDLTPMESDQNGEDESQGTLFDIFRVDFCCAFCSSLVDSVLFSLVFDSWSADFSFTGSCFGVSSFAGSSFGVSTFAGSSLAISSCGGSNFVFNNLTLSRILFKLAPAN</sequence>
<evidence type="ECO:0000313" key="1">
    <source>
        <dbReference type="EMBL" id="RMZ95325.1"/>
    </source>
</evidence>
<dbReference type="AlphaFoldDB" id="A0A3M7P8A5"/>
<organism evidence="1 2">
    <name type="scientific">Brachionus plicatilis</name>
    <name type="common">Marine rotifer</name>
    <name type="synonym">Brachionus muelleri</name>
    <dbReference type="NCBI Taxonomy" id="10195"/>
    <lineage>
        <taxon>Eukaryota</taxon>
        <taxon>Metazoa</taxon>
        <taxon>Spiralia</taxon>
        <taxon>Gnathifera</taxon>
        <taxon>Rotifera</taxon>
        <taxon>Eurotatoria</taxon>
        <taxon>Monogononta</taxon>
        <taxon>Pseudotrocha</taxon>
        <taxon>Ploima</taxon>
        <taxon>Brachionidae</taxon>
        <taxon>Brachionus</taxon>
    </lineage>
</organism>
<gene>
    <name evidence="1" type="ORF">BpHYR1_012916</name>
</gene>
<protein>
    <submittedName>
        <fullName evidence="1">Uncharacterized protein</fullName>
    </submittedName>
</protein>
<proteinExistence type="predicted"/>
<name>A0A3M7P8A5_BRAPC</name>
<keyword evidence="2" id="KW-1185">Reference proteome</keyword>
<evidence type="ECO:0000313" key="2">
    <source>
        <dbReference type="Proteomes" id="UP000276133"/>
    </source>
</evidence>
<reference evidence="1 2" key="1">
    <citation type="journal article" date="2018" name="Sci. Rep.">
        <title>Genomic signatures of local adaptation to the degree of environmental predictability in rotifers.</title>
        <authorList>
            <person name="Franch-Gras L."/>
            <person name="Hahn C."/>
            <person name="Garcia-Roger E.M."/>
            <person name="Carmona M.J."/>
            <person name="Serra M."/>
            <person name="Gomez A."/>
        </authorList>
    </citation>
    <scope>NUCLEOTIDE SEQUENCE [LARGE SCALE GENOMIC DNA]</scope>
    <source>
        <strain evidence="1">HYR1</strain>
    </source>
</reference>